<dbReference type="EMBL" id="NHOQ01000293">
    <property type="protein sequence ID" value="PWA31476.1"/>
    <property type="molecule type" value="Genomic_DNA"/>
</dbReference>
<gene>
    <name evidence="3" type="ORF">CCH79_00002985</name>
</gene>
<dbReference type="GO" id="GO:0008757">
    <property type="term" value="F:S-adenosylmethionine-dependent methyltransferase activity"/>
    <property type="evidence" value="ECO:0007669"/>
    <property type="project" value="InterPro"/>
</dbReference>
<dbReference type="Proteomes" id="UP000250572">
    <property type="component" value="Unassembled WGS sequence"/>
</dbReference>
<dbReference type="Pfam" id="PF08241">
    <property type="entry name" value="Methyltransf_11"/>
    <property type="match status" value="1"/>
</dbReference>
<sequence>MAYRRFEGKKYSSIHQQQRSMPTSGLKDIITLGQKGTYHLSHLQKGHLHVGCGTGQHTRLLELHFKEMVGIDISDFQMEEAWAANIPYWQAKNMFRLCRIATHSVAVSYRQATRTNGMSGRFHSCKTEDLTGAWQEI</sequence>
<keyword evidence="4" id="KW-1185">Reference proteome</keyword>
<accession>A0A315W933</accession>
<evidence type="ECO:0000313" key="3">
    <source>
        <dbReference type="EMBL" id="PWA31476.1"/>
    </source>
</evidence>
<evidence type="ECO:0000313" key="4">
    <source>
        <dbReference type="Proteomes" id="UP000250572"/>
    </source>
</evidence>
<proteinExistence type="predicted"/>
<feature type="domain" description="Methyltransferase type 11" evidence="2">
    <location>
        <begin position="48"/>
        <end position="85"/>
    </location>
</feature>
<evidence type="ECO:0000256" key="1">
    <source>
        <dbReference type="SAM" id="MobiDB-lite"/>
    </source>
</evidence>
<reference evidence="3 4" key="1">
    <citation type="journal article" date="2018" name="G3 (Bethesda)">
        <title>A High-Quality Reference Genome for the Invasive Mosquitofish Gambusia affinis Using a Chicago Library.</title>
        <authorList>
            <person name="Hoffberg S.L."/>
            <person name="Troendle N.J."/>
            <person name="Glenn T.C."/>
            <person name="Mahmud O."/>
            <person name="Louha S."/>
            <person name="Chalopin D."/>
            <person name="Bennetzen J.L."/>
            <person name="Mauricio R."/>
        </authorList>
    </citation>
    <scope>NUCLEOTIDE SEQUENCE [LARGE SCALE GENOMIC DNA]</scope>
    <source>
        <strain evidence="3">NE01/NJP1002.9</strain>
        <tissue evidence="3">Muscle</tissue>
    </source>
</reference>
<comment type="caution">
    <text evidence="3">The sequence shown here is derived from an EMBL/GenBank/DDBJ whole genome shotgun (WGS) entry which is preliminary data.</text>
</comment>
<dbReference type="InterPro" id="IPR013216">
    <property type="entry name" value="Methyltransf_11"/>
</dbReference>
<dbReference type="Gene3D" id="3.40.50.150">
    <property type="entry name" value="Vaccinia Virus protein VP39"/>
    <property type="match status" value="1"/>
</dbReference>
<dbReference type="InterPro" id="IPR029063">
    <property type="entry name" value="SAM-dependent_MTases_sf"/>
</dbReference>
<dbReference type="AlphaFoldDB" id="A0A315W933"/>
<protein>
    <recommendedName>
        <fullName evidence="2">Methyltransferase type 11 domain-containing protein</fullName>
    </recommendedName>
</protein>
<feature type="compositionally biased region" description="Basic and acidic residues" evidence="1">
    <location>
        <begin position="1"/>
        <end position="10"/>
    </location>
</feature>
<organism evidence="3 4">
    <name type="scientific">Gambusia affinis</name>
    <name type="common">Western mosquitofish</name>
    <name type="synonym">Heterandria affinis</name>
    <dbReference type="NCBI Taxonomy" id="33528"/>
    <lineage>
        <taxon>Eukaryota</taxon>
        <taxon>Metazoa</taxon>
        <taxon>Chordata</taxon>
        <taxon>Craniata</taxon>
        <taxon>Vertebrata</taxon>
        <taxon>Euteleostomi</taxon>
        <taxon>Actinopterygii</taxon>
        <taxon>Neopterygii</taxon>
        <taxon>Teleostei</taxon>
        <taxon>Neoteleostei</taxon>
        <taxon>Acanthomorphata</taxon>
        <taxon>Ovalentaria</taxon>
        <taxon>Atherinomorphae</taxon>
        <taxon>Cyprinodontiformes</taxon>
        <taxon>Poeciliidae</taxon>
        <taxon>Poeciliinae</taxon>
        <taxon>Gambusia</taxon>
    </lineage>
</organism>
<evidence type="ECO:0000259" key="2">
    <source>
        <dbReference type="Pfam" id="PF08241"/>
    </source>
</evidence>
<dbReference type="SUPFAM" id="SSF53335">
    <property type="entry name" value="S-adenosyl-L-methionine-dependent methyltransferases"/>
    <property type="match status" value="1"/>
</dbReference>
<feature type="region of interest" description="Disordered" evidence="1">
    <location>
        <begin position="1"/>
        <end position="20"/>
    </location>
</feature>
<name>A0A315W933_GAMAF</name>